<keyword evidence="1" id="KW-0732">Signal</keyword>
<feature type="signal peptide" evidence="1">
    <location>
        <begin position="1"/>
        <end position="33"/>
    </location>
</feature>
<feature type="chain" id="PRO_5043365463" evidence="1">
    <location>
        <begin position="34"/>
        <end position="136"/>
    </location>
</feature>
<organism evidence="2 3">
    <name type="scientific">Paenarthrobacter ureafaciens</name>
    <dbReference type="NCBI Taxonomy" id="37931"/>
    <lineage>
        <taxon>Bacteria</taxon>
        <taxon>Bacillati</taxon>
        <taxon>Actinomycetota</taxon>
        <taxon>Actinomycetes</taxon>
        <taxon>Micrococcales</taxon>
        <taxon>Micrococcaceae</taxon>
        <taxon>Paenarthrobacter</taxon>
    </lineage>
</organism>
<gene>
    <name evidence="2" type="ORF">NL394_19205</name>
</gene>
<dbReference type="AlphaFoldDB" id="A0AAX3EGM7"/>
<reference evidence="2" key="1">
    <citation type="submission" date="2022-07" db="EMBL/GenBank/DDBJ databases">
        <authorList>
            <person name="Wu T."/>
        </authorList>
    </citation>
    <scope>NUCLEOTIDE SEQUENCE</scope>
    <source>
        <strain evidence="2">SD-1</strain>
    </source>
</reference>
<evidence type="ECO:0000313" key="3">
    <source>
        <dbReference type="Proteomes" id="UP001163293"/>
    </source>
</evidence>
<proteinExistence type="predicted"/>
<evidence type="ECO:0000313" key="2">
    <source>
        <dbReference type="EMBL" id="UYV97144.1"/>
    </source>
</evidence>
<name>A0AAX3EGM7_PAEUR</name>
<protein>
    <submittedName>
        <fullName evidence="2">Uncharacterized protein</fullName>
    </submittedName>
</protein>
<keyword evidence="3" id="KW-1185">Reference proteome</keyword>
<dbReference type="EMBL" id="CP101185">
    <property type="protein sequence ID" value="UYV97144.1"/>
    <property type="molecule type" value="Genomic_DNA"/>
</dbReference>
<sequence length="136" mass="14917">MKTSTSKLKPFALPIVACCLSVLLMFLAPAADASWNYRYFDGESFANSLWRSATGTDSGGRVYTGMGVAGYGFSNYQYTASYDGATGYWISSASGDTGSWTNNWSTLHYSAFQECWCNSNYSNPGQPAMTCEQFRD</sequence>
<accession>A0AAX3EGM7</accession>
<dbReference type="RefSeq" id="WP_139126925.1">
    <property type="nucleotide sequence ID" value="NZ_CP043010.1"/>
</dbReference>
<evidence type="ECO:0000256" key="1">
    <source>
        <dbReference type="SAM" id="SignalP"/>
    </source>
</evidence>
<dbReference type="Proteomes" id="UP001163293">
    <property type="component" value="Chromosome"/>
</dbReference>